<dbReference type="Gene3D" id="1.20.1250.20">
    <property type="entry name" value="MFS general substrate transporter like domains"/>
    <property type="match status" value="1"/>
</dbReference>
<feature type="transmembrane region" description="Helical" evidence="6">
    <location>
        <begin position="200"/>
        <end position="220"/>
    </location>
</feature>
<feature type="transmembrane region" description="Helical" evidence="6">
    <location>
        <begin position="232"/>
        <end position="254"/>
    </location>
</feature>
<evidence type="ECO:0000313" key="8">
    <source>
        <dbReference type="EMBL" id="KAK8867281.1"/>
    </source>
</evidence>
<dbReference type="Gene3D" id="1.20.1720.10">
    <property type="entry name" value="Multidrug resistance protein D"/>
    <property type="match status" value="1"/>
</dbReference>
<comment type="caution">
    <text evidence="8">The sequence shown here is derived from an EMBL/GenBank/DDBJ whole genome shotgun (WGS) entry which is preliminary data.</text>
</comment>
<feature type="transmembrane region" description="Helical" evidence="6">
    <location>
        <begin position="38"/>
        <end position="66"/>
    </location>
</feature>
<feature type="region of interest" description="Disordered" evidence="5">
    <location>
        <begin position="1"/>
        <end position="27"/>
    </location>
</feature>
<keyword evidence="2 6" id="KW-0812">Transmembrane</keyword>
<comment type="subcellular location">
    <subcellularLocation>
        <location evidence="1">Membrane</location>
        <topology evidence="1">Multi-pass membrane protein</topology>
    </subcellularLocation>
</comment>
<evidence type="ECO:0000259" key="7">
    <source>
        <dbReference type="PROSITE" id="PS50850"/>
    </source>
</evidence>
<dbReference type="InterPro" id="IPR036259">
    <property type="entry name" value="MFS_trans_sf"/>
</dbReference>
<feature type="transmembrane region" description="Helical" evidence="6">
    <location>
        <begin position="169"/>
        <end position="188"/>
    </location>
</feature>
<feature type="transmembrane region" description="Helical" evidence="6">
    <location>
        <begin position="369"/>
        <end position="390"/>
    </location>
</feature>
<feature type="compositionally biased region" description="Low complexity" evidence="5">
    <location>
        <begin position="18"/>
        <end position="27"/>
    </location>
</feature>
<feature type="transmembrane region" description="Helical" evidence="6">
    <location>
        <begin position="396"/>
        <end position="418"/>
    </location>
</feature>
<feature type="transmembrane region" description="Helical" evidence="6">
    <location>
        <begin position="305"/>
        <end position="330"/>
    </location>
</feature>
<evidence type="ECO:0000256" key="1">
    <source>
        <dbReference type="ARBA" id="ARBA00004141"/>
    </source>
</evidence>
<evidence type="ECO:0000313" key="9">
    <source>
        <dbReference type="Proteomes" id="UP001390339"/>
    </source>
</evidence>
<organism evidence="8 9">
    <name type="scientific">Apiospora arundinis</name>
    <dbReference type="NCBI Taxonomy" id="335852"/>
    <lineage>
        <taxon>Eukaryota</taxon>
        <taxon>Fungi</taxon>
        <taxon>Dikarya</taxon>
        <taxon>Ascomycota</taxon>
        <taxon>Pezizomycotina</taxon>
        <taxon>Sordariomycetes</taxon>
        <taxon>Xylariomycetidae</taxon>
        <taxon>Amphisphaeriales</taxon>
        <taxon>Apiosporaceae</taxon>
        <taxon>Apiospora</taxon>
    </lineage>
</organism>
<reference evidence="8 9" key="1">
    <citation type="journal article" date="2024" name="IMA Fungus">
        <title>Apiospora arundinis, a panoply of carbohydrate-active enzymes and secondary metabolites.</title>
        <authorList>
            <person name="Sorensen T."/>
            <person name="Petersen C."/>
            <person name="Muurmann A.T."/>
            <person name="Christiansen J.V."/>
            <person name="Brundto M.L."/>
            <person name="Overgaard C.K."/>
            <person name="Boysen A.T."/>
            <person name="Wollenberg R.D."/>
            <person name="Larsen T.O."/>
            <person name="Sorensen J.L."/>
            <person name="Nielsen K.L."/>
            <person name="Sondergaard T.E."/>
        </authorList>
    </citation>
    <scope>NUCLEOTIDE SEQUENCE [LARGE SCALE GENOMIC DNA]</scope>
    <source>
        <strain evidence="8 9">AAU 773</strain>
    </source>
</reference>
<name>A0ABR2ISF8_9PEZI</name>
<feature type="transmembrane region" description="Helical" evidence="6">
    <location>
        <begin position="107"/>
        <end position="126"/>
    </location>
</feature>
<keyword evidence="4 6" id="KW-0472">Membrane</keyword>
<dbReference type="Pfam" id="PF07690">
    <property type="entry name" value="MFS_1"/>
    <property type="match status" value="1"/>
</dbReference>
<keyword evidence="3 6" id="KW-1133">Transmembrane helix</keyword>
<sequence length="543" mass="57739">MSKETSGSSGGPKPPGPDVSDSPPASLDAPPPMKLTSLAFILTVASLAICVFCVALDTSIITTAIPRITDDFSSTKDIGWYGSAYLATSCVFQLPAGKLYSRYSSKWVFLISLAVFEIGSLLAAVAPSSPPFIVGRALQGTGGAGVQAGYLIIIAAITPPDKAPVFQSVSGAMYGVAAVVGPLIGGAFTDSVTWRWCFYINLPIGGISAVLLLIFLHTPSPRPPKLALMKQILWFDPLGPILLMPSIICLLLALEWGGVMYPWSHWRVVVVLVFFVILLVAFVADQYFMGDNALIPGRIARSRTVVATSWFVLFMFGAFIGNTYFIPIYFQAVLGVSAQDSGIRMIPLLAVNVATLIIVGVISSKTGHYVPFFPACAVVTALGCGLITTWQLDSPAGIWVGYQIILGIGIGLALQLPAVAVQATVPGQDISMGITTVLTFQFLGSAVFISAQNNIFNTKLVQLITSLHIPGVDPARLVQSGATALRRTLPAEYLPRVLDAYMGALQWAFRISLIFACLSIFGAVGLEWRRVKGKNPGQPAAHA</sequence>
<evidence type="ECO:0000256" key="3">
    <source>
        <dbReference type="ARBA" id="ARBA00022989"/>
    </source>
</evidence>
<dbReference type="SUPFAM" id="SSF103473">
    <property type="entry name" value="MFS general substrate transporter"/>
    <property type="match status" value="1"/>
</dbReference>
<feature type="domain" description="Major facilitator superfamily (MFS) profile" evidence="7">
    <location>
        <begin position="43"/>
        <end position="534"/>
    </location>
</feature>
<dbReference type="PROSITE" id="PS50850">
    <property type="entry name" value="MFS"/>
    <property type="match status" value="1"/>
</dbReference>
<dbReference type="CDD" id="cd17502">
    <property type="entry name" value="MFS_Azr1_MDR_like"/>
    <property type="match status" value="1"/>
</dbReference>
<feature type="transmembrane region" description="Helical" evidence="6">
    <location>
        <begin position="138"/>
        <end position="157"/>
    </location>
</feature>
<dbReference type="InterPro" id="IPR020846">
    <property type="entry name" value="MFS_dom"/>
</dbReference>
<dbReference type="InterPro" id="IPR011701">
    <property type="entry name" value="MFS"/>
</dbReference>
<evidence type="ECO:0000256" key="2">
    <source>
        <dbReference type="ARBA" id="ARBA00022692"/>
    </source>
</evidence>
<feature type="transmembrane region" description="Helical" evidence="6">
    <location>
        <begin position="266"/>
        <end position="284"/>
    </location>
</feature>
<dbReference type="Proteomes" id="UP001390339">
    <property type="component" value="Unassembled WGS sequence"/>
</dbReference>
<dbReference type="PANTHER" id="PTHR23501">
    <property type="entry name" value="MAJOR FACILITATOR SUPERFAMILY"/>
    <property type="match status" value="1"/>
</dbReference>
<keyword evidence="9" id="KW-1185">Reference proteome</keyword>
<protein>
    <submittedName>
        <fullName evidence="8">Efflux pump roqT</fullName>
    </submittedName>
</protein>
<proteinExistence type="predicted"/>
<feature type="transmembrane region" description="Helical" evidence="6">
    <location>
        <begin position="430"/>
        <end position="451"/>
    </location>
</feature>
<gene>
    <name evidence="8" type="ORF">PGQ11_005859</name>
</gene>
<evidence type="ECO:0000256" key="5">
    <source>
        <dbReference type="SAM" id="MobiDB-lite"/>
    </source>
</evidence>
<dbReference type="PANTHER" id="PTHR23501:SF198">
    <property type="entry name" value="AZOLE RESISTANCE PROTEIN 1-RELATED"/>
    <property type="match status" value="1"/>
</dbReference>
<evidence type="ECO:0000256" key="6">
    <source>
        <dbReference type="SAM" id="Phobius"/>
    </source>
</evidence>
<feature type="transmembrane region" description="Helical" evidence="6">
    <location>
        <begin position="342"/>
        <end position="362"/>
    </location>
</feature>
<accession>A0ABR2ISF8</accession>
<evidence type="ECO:0000256" key="4">
    <source>
        <dbReference type="ARBA" id="ARBA00023136"/>
    </source>
</evidence>
<feature type="transmembrane region" description="Helical" evidence="6">
    <location>
        <begin position="507"/>
        <end position="526"/>
    </location>
</feature>
<dbReference type="EMBL" id="JAPCWZ010000004">
    <property type="protein sequence ID" value="KAK8867281.1"/>
    <property type="molecule type" value="Genomic_DNA"/>
</dbReference>